<proteinExistence type="predicted"/>
<dbReference type="AlphaFoldDB" id="A0AAE1B6G0"/>
<dbReference type="EMBL" id="JAWDGP010000543">
    <property type="protein sequence ID" value="KAK3799721.1"/>
    <property type="molecule type" value="Genomic_DNA"/>
</dbReference>
<comment type="caution">
    <text evidence="2">The sequence shown here is derived from an EMBL/GenBank/DDBJ whole genome shotgun (WGS) entry which is preliminary data.</text>
</comment>
<organism evidence="2 3">
    <name type="scientific">Elysia crispata</name>
    <name type="common">lettuce slug</name>
    <dbReference type="NCBI Taxonomy" id="231223"/>
    <lineage>
        <taxon>Eukaryota</taxon>
        <taxon>Metazoa</taxon>
        <taxon>Spiralia</taxon>
        <taxon>Lophotrochozoa</taxon>
        <taxon>Mollusca</taxon>
        <taxon>Gastropoda</taxon>
        <taxon>Heterobranchia</taxon>
        <taxon>Euthyneura</taxon>
        <taxon>Panpulmonata</taxon>
        <taxon>Sacoglossa</taxon>
        <taxon>Placobranchoidea</taxon>
        <taxon>Plakobranchidae</taxon>
        <taxon>Elysia</taxon>
    </lineage>
</organism>
<dbReference type="InterPro" id="IPR013783">
    <property type="entry name" value="Ig-like_fold"/>
</dbReference>
<accession>A0AAE1B6G0</accession>
<evidence type="ECO:0000313" key="2">
    <source>
        <dbReference type="EMBL" id="KAK3799721.1"/>
    </source>
</evidence>
<feature type="domain" description="Fibronectin type-III" evidence="1">
    <location>
        <begin position="64"/>
        <end position="161"/>
    </location>
</feature>
<sequence>LVSGDEFTVQQIAGDLSASGEYSTELDLMGRKKYIILVQPFSQEMSGKRSKPIVFFVTGKKMYPTAQLRISATPLGKNAVIVNYNAFGNAKLSKATIYYRRKTVPQWTPVQRHIIGLRGNQSVVLSRLNEGTTYYVMVKALVGAVPKVAIVSVATLASDPSGDVSIIKHQEEGVAVVDWSYFGMELVQGYKATVKYNLHDPSLRRTEVQYLPSDQTKLEFADNGDTVDYVKIEPFDAHGLKKGAEVRCVRCNNIP</sequence>
<dbReference type="PROSITE" id="PS50853">
    <property type="entry name" value="FN3"/>
    <property type="match status" value="1"/>
</dbReference>
<evidence type="ECO:0000259" key="1">
    <source>
        <dbReference type="PROSITE" id="PS50853"/>
    </source>
</evidence>
<dbReference type="SUPFAM" id="SSF49265">
    <property type="entry name" value="Fibronectin type III"/>
    <property type="match status" value="1"/>
</dbReference>
<dbReference type="InterPro" id="IPR003961">
    <property type="entry name" value="FN3_dom"/>
</dbReference>
<gene>
    <name evidence="2" type="ORF">RRG08_017422</name>
</gene>
<dbReference type="InterPro" id="IPR036116">
    <property type="entry name" value="FN3_sf"/>
</dbReference>
<reference evidence="2" key="1">
    <citation type="journal article" date="2023" name="G3 (Bethesda)">
        <title>A reference genome for the long-term kleptoplast-retaining sea slug Elysia crispata morphotype clarki.</title>
        <authorList>
            <person name="Eastman K.E."/>
            <person name="Pendleton A.L."/>
            <person name="Shaikh M.A."/>
            <person name="Suttiyut T."/>
            <person name="Ogas R."/>
            <person name="Tomko P."/>
            <person name="Gavelis G."/>
            <person name="Widhalm J.R."/>
            <person name="Wisecaver J.H."/>
        </authorList>
    </citation>
    <scope>NUCLEOTIDE SEQUENCE</scope>
    <source>
        <strain evidence="2">ECLA1</strain>
    </source>
</reference>
<evidence type="ECO:0000313" key="3">
    <source>
        <dbReference type="Proteomes" id="UP001283361"/>
    </source>
</evidence>
<keyword evidence="3" id="KW-1185">Reference proteome</keyword>
<dbReference type="CDD" id="cd00063">
    <property type="entry name" value="FN3"/>
    <property type="match status" value="1"/>
</dbReference>
<name>A0AAE1B6G0_9GAST</name>
<dbReference type="Gene3D" id="2.60.40.10">
    <property type="entry name" value="Immunoglobulins"/>
    <property type="match status" value="1"/>
</dbReference>
<feature type="non-terminal residue" evidence="2">
    <location>
        <position position="1"/>
    </location>
</feature>
<dbReference type="Proteomes" id="UP001283361">
    <property type="component" value="Unassembled WGS sequence"/>
</dbReference>
<protein>
    <recommendedName>
        <fullName evidence="1">Fibronectin type-III domain-containing protein</fullName>
    </recommendedName>
</protein>